<reference evidence="4" key="1">
    <citation type="journal article" date="2019" name="Int. J. Syst. Evol. Microbiol.">
        <title>The Global Catalogue of Microorganisms (GCM) 10K type strain sequencing project: providing services to taxonomists for standard genome sequencing and annotation.</title>
        <authorList>
            <consortium name="The Broad Institute Genomics Platform"/>
            <consortium name="The Broad Institute Genome Sequencing Center for Infectious Disease"/>
            <person name="Wu L."/>
            <person name="Ma J."/>
        </authorList>
    </citation>
    <scope>NUCLEOTIDE SEQUENCE [LARGE SCALE GENOMIC DNA]</scope>
    <source>
        <strain evidence="4">CCUG 70865</strain>
    </source>
</reference>
<dbReference type="Pfam" id="PF07992">
    <property type="entry name" value="Pyr_redox_2"/>
    <property type="match status" value="1"/>
</dbReference>
<proteinExistence type="predicted"/>
<dbReference type="PRINTS" id="PR00368">
    <property type="entry name" value="FADPNR"/>
</dbReference>
<dbReference type="InterPro" id="IPR049516">
    <property type="entry name" value="FAD-depend_C"/>
</dbReference>
<protein>
    <submittedName>
        <fullName evidence="3">NAD(P)/FAD-dependent oxidoreductase</fullName>
    </submittedName>
</protein>
<dbReference type="Pfam" id="PF21688">
    <property type="entry name" value="FAD-depend_C"/>
    <property type="match status" value="1"/>
</dbReference>
<accession>A0ABW4H942</accession>
<feature type="domain" description="FAD/NAD(P)-binding" evidence="1">
    <location>
        <begin position="85"/>
        <end position="254"/>
    </location>
</feature>
<evidence type="ECO:0000313" key="3">
    <source>
        <dbReference type="EMBL" id="MFD1601665.1"/>
    </source>
</evidence>
<name>A0ABW4H942_9FLAO</name>
<evidence type="ECO:0000259" key="1">
    <source>
        <dbReference type="Pfam" id="PF07992"/>
    </source>
</evidence>
<dbReference type="PANTHER" id="PTHR42842">
    <property type="entry name" value="FAD/NAD(P)-BINDING OXIDOREDUCTASE"/>
    <property type="match status" value="1"/>
</dbReference>
<dbReference type="InterPro" id="IPR036188">
    <property type="entry name" value="FAD/NAD-bd_sf"/>
</dbReference>
<dbReference type="Gene3D" id="3.30.70.2700">
    <property type="match status" value="1"/>
</dbReference>
<dbReference type="PRINTS" id="PR00411">
    <property type="entry name" value="PNDRDTASEI"/>
</dbReference>
<dbReference type="InterPro" id="IPR023753">
    <property type="entry name" value="FAD/NAD-binding_dom"/>
</dbReference>
<gene>
    <name evidence="3" type="ORF">ACFSC2_02815</name>
</gene>
<evidence type="ECO:0000259" key="2">
    <source>
        <dbReference type="Pfam" id="PF21688"/>
    </source>
</evidence>
<dbReference type="EMBL" id="JBHUDZ010000002">
    <property type="protein sequence ID" value="MFD1601665.1"/>
    <property type="molecule type" value="Genomic_DNA"/>
</dbReference>
<dbReference type="Proteomes" id="UP001597138">
    <property type="component" value="Unassembled WGS sequence"/>
</dbReference>
<sequence length="519" mass="57041">MPKELLLQVSPEIAANESLLRDHLSKQIKVSPKEIQHVSILKRSIDARQKAIKMNLKVLIYLQGEPFQETKLELPIYKDVSNAQEVIVVGAGPAGLFAALQLIELGLKPIVLERGKDVRGRRRDLKAINREHIVNGDSNYCFGEGGAGTYSDGKLYTRSKKRGDVTRILELLVAFGASDDILVEAHPHIGTNKLPKIIEDIREKIIEFGGQVLFDTRVTDILLKNNEVEGIVTQNGDKIHANKLILATGHSARDIFELLDKKKILIEAKPFALGVRAEHSQELIDSIQYSCDYRGEHLPPAPYSIVKQVNGRGMYSFCMCPGGVIAPCATSPGEVVTNGWSPSKRDQSTANSGIVVELKLEDFKPFAKFGALAGMEFQKSIEQKAWHLAGQTQKAPAQRMIDFTQNKVSADIPKTSYVPGTTSVEMGQVFPGFLSQIMRQGFQEFGKSMRGYLTNEAILHAPESRTSSPVRIPRDPMTLEHLQIKGLYPCGEGAGYAGGIISAAIDGEKCALMIAESLK</sequence>
<dbReference type="SUPFAM" id="SSF51905">
    <property type="entry name" value="FAD/NAD(P)-binding domain"/>
    <property type="match status" value="1"/>
</dbReference>
<dbReference type="RefSeq" id="WP_379816096.1">
    <property type="nucleotide sequence ID" value="NZ_JBHUDZ010000002.1"/>
</dbReference>
<comment type="caution">
    <text evidence="3">The sequence shown here is derived from an EMBL/GenBank/DDBJ whole genome shotgun (WGS) entry which is preliminary data.</text>
</comment>
<organism evidence="3 4">
    <name type="scientific">Flavobacterium artemisiae</name>
    <dbReference type="NCBI Taxonomy" id="2126556"/>
    <lineage>
        <taxon>Bacteria</taxon>
        <taxon>Pseudomonadati</taxon>
        <taxon>Bacteroidota</taxon>
        <taxon>Flavobacteriia</taxon>
        <taxon>Flavobacteriales</taxon>
        <taxon>Flavobacteriaceae</taxon>
        <taxon>Flavobacterium</taxon>
    </lineage>
</organism>
<evidence type="ECO:0000313" key="4">
    <source>
        <dbReference type="Proteomes" id="UP001597138"/>
    </source>
</evidence>
<dbReference type="PANTHER" id="PTHR42842:SF3">
    <property type="entry name" value="FAD_NAD(P)-BINDING OXIDOREDUCTASE FAMILY PROTEIN"/>
    <property type="match status" value="1"/>
</dbReference>
<feature type="domain" description="FAD-dependent protein C-terminal" evidence="2">
    <location>
        <begin position="270"/>
        <end position="466"/>
    </location>
</feature>
<dbReference type="PIRSF" id="PIRSF038984">
    <property type="entry name" value="FAD_binding_protein"/>
    <property type="match status" value="1"/>
</dbReference>
<dbReference type="Gene3D" id="3.50.50.60">
    <property type="entry name" value="FAD/NAD(P)-binding domain"/>
    <property type="match status" value="2"/>
</dbReference>
<keyword evidence="4" id="KW-1185">Reference proteome</keyword>
<dbReference type="InterPro" id="IPR028348">
    <property type="entry name" value="FAD-binding_protein"/>
</dbReference>